<reference evidence="2 3" key="1">
    <citation type="submission" date="2024-01" db="EMBL/GenBank/DDBJ databases">
        <title>The genome of the rayed Mediterranean limpet Patella caerulea (Linnaeus, 1758).</title>
        <authorList>
            <person name="Anh-Thu Weber A."/>
            <person name="Halstead-Nussloch G."/>
        </authorList>
    </citation>
    <scope>NUCLEOTIDE SEQUENCE [LARGE SCALE GENOMIC DNA]</scope>
    <source>
        <strain evidence="2">AATW-2023a</strain>
        <tissue evidence="2">Whole specimen</tissue>
    </source>
</reference>
<accession>A0AAN8PQ54</accession>
<gene>
    <name evidence="2" type="ORF">SNE40_014186</name>
</gene>
<dbReference type="Proteomes" id="UP001347796">
    <property type="component" value="Unassembled WGS sequence"/>
</dbReference>
<evidence type="ECO:0000313" key="3">
    <source>
        <dbReference type="Proteomes" id="UP001347796"/>
    </source>
</evidence>
<feature type="compositionally biased region" description="Polar residues" evidence="1">
    <location>
        <begin position="107"/>
        <end position="123"/>
    </location>
</feature>
<keyword evidence="3" id="KW-1185">Reference proteome</keyword>
<feature type="region of interest" description="Disordered" evidence="1">
    <location>
        <begin position="90"/>
        <end position="135"/>
    </location>
</feature>
<protein>
    <submittedName>
        <fullName evidence="2">Uncharacterized protein</fullName>
    </submittedName>
</protein>
<organism evidence="2 3">
    <name type="scientific">Patella caerulea</name>
    <name type="common">Rayed Mediterranean limpet</name>
    <dbReference type="NCBI Taxonomy" id="87958"/>
    <lineage>
        <taxon>Eukaryota</taxon>
        <taxon>Metazoa</taxon>
        <taxon>Spiralia</taxon>
        <taxon>Lophotrochozoa</taxon>
        <taxon>Mollusca</taxon>
        <taxon>Gastropoda</taxon>
        <taxon>Patellogastropoda</taxon>
        <taxon>Patelloidea</taxon>
        <taxon>Patellidae</taxon>
        <taxon>Patella</taxon>
    </lineage>
</organism>
<name>A0AAN8PQ54_PATCE</name>
<evidence type="ECO:0000313" key="2">
    <source>
        <dbReference type="EMBL" id="KAK6175796.1"/>
    </source>
</evidence>
<proteinExistence type="predicted"/>
<comment type="caution">
    <text evidence="2">The sequence shown here is derived from an EMBL/GenBank/DDBJ whole genome shotgun (WGS) entry which is preliminary data.</text>
</comment>
<dbReference type="EMBL" id="JAZGQO010000010">
    <property type="protein sequence ID" value="KAK6175796.1"/>
    <property type="molecule type" value="Genomic_DNA"/>
</dbReference>
<evidence type="ECO:0000256" key="1">
    <source>
        <dbReference type="SAM" id="MobiDB-lite"/>
    </source>
</evidence>
<dbReference type="AlphaFoldDB" id="A0AAN8PQ54"/>
<sequence>MGSYIMLDGDDWFEVMEEVIVIPECTPEAAPDTAPEAVPDTAPDTYLEVNEVIVVSDSDDDDKDDDEWLVTRGPLKPLVMDISKDPFWYTPATPPTPSPPSMRKTQRLSNVSALVSRSTNQRPFSGPPNGPFQGHQIIQKERSYSNNSSILTMKCN</sequence>